<dbReference type="PROSITE" id="PS51257">
    <property type="entry name" value="PROKAR_LIPOPROTEIN"/>
    <property type="match status" value="1"/>
</dbReference>
<dbReference type="PANTHER" id="PTHR45138:SF9">
    <property type="entry name" value="DIGUANYLATE CYCLASE DGCM-RELATED"/>
    <property type="match status" value="1"/>
</dbReference>
<dbReference type="InterPro" id="IPR029787">
    <property type="entry name" value="Nucleotide_cyclase"/>
</dbReference>
<dbReference type="Proteomes" id="UP001595555">
    <property type="component" value="Unassembled WGS sequence"/>
</dbReference>
<dbReference type="PANTHER" id="PTHR45138">
    <property type="entry name" value="REGULATORY COMPONENTS OF SENSORY TRANSDUCTION SYSTEM"/>
    <property type="match status" value="1"/>
</dbReference>
<dbReference type="SMART" id="SM00267">
    <property type="entry name" value="GGDEF"/>
    <property type="match status" value="1"/>
</dbReference>
<evidence type="ECO:0000259" key="4">
    <source>
        <dbReference type="PROSITE" id="PS50887"/>
    </source>
</evidence>
<keyword evidence="3" id="KW-0472">Membrane</keyword>
<dbReference type="InterPro" id="IPR050469">
    <property type="entry name" value="Diguanylate_Cyclase"/>
</dbReference>
<keyword evidence="3" id="KW-1133">Transmembrane helix</keyword>
<feature type="transmembrane region" description="Helical" evidence="3">
    <location>
        <begin position="218"/>
        <end position="236"/>
    </location>
</feature>
<feature type="domain" description="GGDEF" evidence="4">
    <location>
        <begin position="308"/>
        <end position="438"/>
    </location>
</feature>
<evidence type="ECO:0000256" key="1">
    <source>
        <dbReference type="ARBA" id="ARBA00012528"/>
    </source>
</evidence>
<dbReference type="SUPFAM" id="SSF55073">
    <property type="entry name" value="Nucleotide cyclase"/>
    <property type="match status" value="1"/>
</dbReference>
<evidence type="ECO:0000313" key="5">
    <source>
        <dbReference type="EMBL" id="MFC3114957.1"/>
    </source>
</evidence>
<evidence type="ECO:0000256" key="3">
    <source>
        <dbReference type="SAM" id="Phobius"/>
    </source>
</evidence>
<dbReference type="PROSITE" id="PS50887">
    <property type="entry name" value="GGDEF"/>
    <property type="match status" value="1"/>
</dbReference>
<dbReference type="EMBL" id="JBHRTF010000002">
    <property type="protein sequence ID" value="MFC3114957.1"/>
    <property type="molecule type" value="Genomic_DNA"/>
</dbReference>
<dbReference type="RefSeq" id="WP_378116767.1">
    <property type="nucleotide sequence ID" value="NZ_JBHRTF010000002.1"/>
</dbReference>
<sequence length="438" mass="49703">MNDKRFNSFLIIGILVTACLLALQQFLPKKRLLLIPNAKTEYYFHAGTLPDGSSAAQWVDEQNFHWRCRFPAPDGSYFPCSLGLLFYSTEPTKGLDLSGYSHLNIKLSHWGNAKKIRLSLRNFNPAYANLEDGNSTKFMSVNLAASDLGQEIRIGLDEFRVADWWLDQLNIPRQLAPPELNNIKTLGIDYTEALASGDYEIRIEKLEFDGEWISAEHWYLGILVMWLLGIFSYAVLRLVQLRAQSKHDVQVINTLNQDNTELRRETDKFRRLSTVDPLTQTYNRFGIDQVVNTLVALKESESEAPDSPDFSLILIDIDHFKRINDRRGHDTGDRILQAVARIIGKAISRKDYLGRWGGEEFIVILPNKPKAFAIAMAEKIRLTIQDSAFEPDNPVLVTASFGVSDRVPGEDFNETFKRADIALYQAKAQGRNCSVLAD</sequence>
<keyword evidence="3" id="KW-0812">Transmembrane</keyword>
<organism evidence="5 6">
    <name type="scientific">Cellvibrio fontiphilus</name>
    <dbReference type="NCBI Taxonomy" id="1815559"/>
    <lineage>
        <taxon>Bacteria</taxon>
        <taxon>Pseudomonadati</taxon>
        <taxon>Pseudomonadota</taxon>
        <taxon>Gammaproteobacteria</taxon>
        <taxon>Cellvibrionales</taxon>
        <taxon>Cellvibrionaceae</taxon>
        <taxon>Cellvibrio</taxon>
    </lineage>
</organism>
<evidence type="ECO:0000256" key="2">
    <source>
        <dbReference type="ARBA" id="ARBA00034247"/>
    </source>
</evidence>
<evidence type="ECO:0000313" key="6">
    <source>
        <dbReference type="Proteomes" id="UP001595555"/>
    </source>
</evidence>
<protein>
    <recommendedName>
        <fullName evidence="1">diguanylate cyclase</fullName>
        <ecNumber evidence="1">2.7.7.65</ecNumber>
    </recommendedName>
</protein>
<accession>A0ABV7FC10</accession>
<dbReference type="Pfam" id="PF00990">
    <property type="entry name" value="GGDEF"/>
    <property type="match status" value="1"/>
</dbReference>
<dbReference type="EC" id="2.7.7.65" evidence="1"/>
<dbReference type="CDD" id="cd01949">
    <property type="entry name" value="GGDEF"/>
    <property type="match status" value="1"/>
</dbReference>
<dbReference type="InterPro" id="IPR000160">
    <property type="entry name" value="GGDEF_dom"/>
</dbReference>
<reference evidence="6" key="1">
    <citation type="journal article" date="2019" name="Int. J. Syst. Evol. Microbiol.">
        <title>The Global Catalogue of Microorganisms (GCM) 10K type strain sequencing project: providing services to taxonomists for standard genome sequencing and annotation.</title>
        <authorList>
            <consortium name="The Broad Institute Genomics Platform"/>
            <consortium name="The Broad Institute Genome Sequencing Center for Infectious Disease"/>
            <person name="Wu L."/>
            <person name="Ma J."/>
        </authorList>
    </citation>
    <scope>NUCLEOTIDE SEQUENCE [LARGE SCALE GENOMIC DNA]</scope>
    <source>
        <strain evidence="6">KCTC 52237</strain>
    </source>
</reference>
<comment type="catalytic activity">
    <reaction evidence="2">
        <text>2 GTP = 3',3'-c-di-GMP + 2 diphosphate</text>
        <dbReference type="Rhea" id="RHEA:24898"/>
        <dbReference type="ChEBI" id="CHEBI:33019"/>
        <dbReference type="ChEBI" id="CHEBI:37565"/>
        <dbReference type="ChEBI" id="CHEBI:58805"/>
        <dbReference type="EC" id="2.7.7.65"/>
    </reaction>
</comment>
<gene>
    <name evidence="5" type="ORF">ACFODX_05245</name>
</gene>
<proteinExistence type="predicted"/>
<dbReference type="Gene3D" id="3.30.70.270">
    <property type="match status" value="1"/>
</dbReference>
<keyword evidence="6" id="KW-1185">Reference proteome</keyword>
<name>A0ABV7FC10_9GAMM</name>
<dbReference type="InterPro" id="IPR043128">
    <property type="entry name" value="Rev_trsase/Diguanyl_cyclase"/>
</dbReference>
<dbReference type="NCBIfam" id="TIGR00254">
    <property type="entry name" value="GGDEF"/>
    <property type="match status" value="1"/>
</dbReference>
<comment type="caution">
    <text evidence="5">The sequence shown here is derived from an EMBL/GenBank/DDBJ whole genome shotgun (WGS) entry which is preliminary data.</text>
</comment>